<dbReference type="Gene3D" id="1.20.1260.10">
    <property type="match status" value="2"/>
</dbReference>
<evidence type="ECO:0000313" key="4">
    <source>
        <dbReference type="Proteomes" id="UP000298471"/>
    </source>
</evidence>
<dbReference type="Proteomes" id="UP000298471">
    <property type="component" value="Unassembled WGS sequence"/>
</dbReference>
<dbReference type="InterPro" id="IPR012347">
    <property type="entry name" value="Ferritin-like"/>
</dbReference>
<dbReference type="PANTHER" id="PTHR36933">
    <property type="entry name" value="SLL0788 PROTEIN"/>
    <property type="match status" value="1"/>
</dbReference>
<dbReference type="RefSeq" id="WP_135398290.1">
    <property type="nucleotide sequence ID" value="NZ_SRMB01000006.1"/>
</dbReference>
<reference evidence="3 4" key="1">
    <citation type="submission" date="2019-04" db="EMBL/GenBank/DDBJ databases">
        <authorList>
            <person name="Feng G."/>
            <person name="Zhang J."/>
            <person name="Zhu H."/>
        </authorList>
    </citation>
    <scope>NUCLEOTIDE SEQUENCE [LARGE SCALE GENOMIC DNA]</scope>
    <source>
        <strain evidence="3 4">9PBR-1</strain>
    </source>
</reference>
<dbReference type="AlphaFoldDB" id="A0A4Z0PYM7"/>
<evidence type="ECO:0000256" key="1">
    <source>
        <dbReference type="SAM" id="MobiDB-lite"/>
    </source>
</evidence>
<evidence type="ECO:0000259" key="2">
    <source>
        <dbReference type="Pfam" id="PF03713"/>
    </source>
</evidence>
<accession>A0A4Z0PYM7</accession>
<organism evidence="3 4">
    <name type="scientific">Hymenobacter metallicola</name>
    <dbReference type="NCBI Taxonomy" id="2563114"/>
    <lineage>
        <taxon>Bacteria</taxon>
        <taxon>Pseudomonadati</taxon>
        <taxon>Bacteroidota</taxon>
        <taxon>Cytophagia</taxon>
        <taxon>Cytophagales</taxon>
        <taxon>Hymenobacteraceae</taxon>
        <taxon>Hymenobacter</taxon>
    </lineage>
</organism>
<dbReference type="OrthoDB" id="9804926at2"/>
<feature type="compositionally biased region" description="Basic and acidic residues" evidence="1">
    <location>
        <begin position="168"/>
        <end position="178"/>
    </location>
</feature>
<dbReference type="Pfam" id="PF03713">
    <property type="entry name" value="DUF305"/>
    <property type="match status" value="1"/>
</dbReference>
<proteinExistence type="predicted"/>
<dbReference type="PANTHER" id="PTHR36933:SF1">
    <property type="entry name" value="SLL0788 PROTEIN"/>
    <property type="match status" value="1"/>
</dbReference>
<gene>
    <name evidence="3" type="ORF">E5K02_22680</name>
</gene>
<dbReference type="EMBL" id="SRMB01000006">
    <property type="protein sequence ID" value="TGE22545.1"/>
    <property type="molecule type" value="Genomic_DNA"/>
</dbReference>
<sequence>MVAPALSVFKFAAALLFLGLLLSGCGRKTDDGQDAHMAQVPSTMMQALHTMDAHSQALPRTDNLDVYFARLMRENHQAAVSMSALELQHGRDATLRALARDIHQAHQRLIPGLDSAIERMLSQPPTYPEHTSQSHQLAELLEAATKGLHPAAHRSIAGDTARAPAQVEEQRQDAGTGDIDRDYASLLIPHHENSITLARAELELGRDEALRKVAYLILLDQQREINQVRAWLRQHPGKAR</sequence>
<keyword evidence="4" id="KW-1185">Reference proteome</keyword>
<name>A0A4Z0PYM7_9BACT</name>
<comment type="caution">
    <text evidence="3">The sequence shown here is derived from an EMBL/GenBank/DDBJ whole genome shotgun (WGS) entry which is preliminary data.</text>
</comment>
<feature type="region of interest" description="Disordered" evidence="1">
    <location>
        <begin position="149"/>
        <end position="178"/>
    </location>
</feature>
<protein>
    <submittedName>
        <fullName evidence="3">DUF305 domain-containing protein</fullName>
    </submittedName>
</protein>
<feature type="domain" description="DUF305" evidence="2">
    <location>
        <begin position="65"/>
        <end position="232"/>
    </location>
</feature>
<dbReference type="InterPro" id="IPR005183">
    <property type="entry name" value="DUF305_CopM-like"/>
</dbReference>
<evidence type="ECO:0000313" key="3">
    <source>
        <dbReference type="EMBL" id="TGE22545.1"/>
    </source>
</evidence>